<proteinExistence type="predicted"/>
<dbReference type="OrthoDB" id="6423516at2759"/>
<dbReference type="PANTHER" id="PTHR12236">
    <property type="entry name" value="STRUCTURAL CONTITUENT OF CUTICLE"/>
    <property type="match status" value="1"/>
</dbReference>
<sequence length="112" mass="12235">MYTSVFLLSVVLSCAFGAPQYQASQPVYAPVEEPQPYAYQYAVQNSPNQENDFSAEESSDGQVISGSYQVALPDGRIQTVTYTVSGDSGYVADVQYEGTPSYPEAPQQPRYV</sequence>
<dbReference type="GO" id="GO:0042302">
    <property type="term" value="F:structural constituent of cuticle"/>
    <property type="evidence" value="ECO:0007669"/>
    <property type="project" value="UniProtKB-UniRule"/>
</dbReference>
<reference evidence="2" key="1">
    <citation type="submission" date="2021-02" db="EMBL/GenBank/DDBJ databases">
        <authorList>
            <person name="Bekaert M."/>
        </authorList>
    </citation>
    <scope>NUCLEOTIDE SEQUENCE</scope>
    <source>
        <strain evidence="2">IoA-00</strain>
    </source>
</reference>
<dbReference type="GO" id="GO:0031012">
    <property type="term" value="C:extracellular matrix"/>
    <property type="evidence" value="ECO:0007669"/>
    <property type="project" value="TreeGrafter"/>
</dbReference>
<accession>A0A7R8CHB9</accession>
<dbReference type="InterPro" id="IPR000618">
    <property type="entry name" value="Insect_cuticle"/>
</dbReference>
<dbReference type="InterPro" id="IPR051217">
    <property type="entry name" value="Insect_Cuticle_Struc_Prot"/>
</dbReference>
<protein>
    <submittedName>
        <fullName evidence="2">(salmon louse) hypothetical protein</fullName>
    </submittedName>
</protein>
<evidence type="ECO:0000256" key="1">
    <source>
        <dbReference type="ARBA" id="ARBA00022460"/>
    </source>
</evidence>
<evidence type="ECO:0000313" key="2">
    <source>
        <dbReference type="EMBL" id="CAF2823096.1"/>
    </source>
</evidence>
<dbReference type="GO" id="GO:0005615">
    <property type="term" value="C:extracellular space"/>
    <property type="evidence" value="ECO:0007669"/>
    <property type="project" value="TreeGrafter"/>
</dbReference>
<dbReference type="Proteomes" id="UP000675881">
    <property type="component" value="Chromosome 13"/>
</dbReference>
<dbReference type="EMBL" id="HG994592">
    <property type="protein sequence ID" value="CAF2823096.1"/>
    <property type="molecule type" value="Genomic_DNA"/>
</dbReference>
<evidence type="ECO:0000313" key="3">
    <source>
        <dbReference type="Proteomes" id="UP000675881"/>
    </source>
</evidence>
<keyword evidence="1" id="KW-0193">Cuticle</keyword>
<dbReference type="PROSITE" id="PS51155">
    <property type="entry name" value="CHIT_BIND_RR_2"/>
    <property type="match status" value="1"/>
</dbReference>
<dbReference type="AlphaFoldDB" id="A0A7R8CHB9"/>
<name>A0A7R8CHB9_LEPSM</name>
<keyword evidence="3" id="KW-1185">Reference proteome</keyword>
<gene>
    <name evidence="2" type="ORF">LSAA_4189</name>
</gene>
<dbReference type="Pfam" id="PF00379">
    <property type="entry name" value="Chitin_bind_4"/>
    <property type="match status" value="1"/>
</dbReference>
<dbReference type="PANTHER" id="PTHR12236:SF79">
    <property type="entry name" value="CUTICULAR PROTEIN 50CB-RELATED"/>
    <property type="match status" value="1"/>
</dbReference>
<organism evidence="2 3">
    <name type="scientific">Lepeophtheirus salmonis</name>
    <name type="common">Salmon louse</name>
    <name type="synonym">Caligus salmonis</name>
    <dbReference type="NCBI Taxonomy" id="72036"/>
    <lineage>
        <taxon>Eukaryota</taxon>
        <taxon>Metazoa</taxon>
        <taxon>Ecdysozoa</taxon>
        <taxon>Arthropoda</taxon>
        <taxon>Crustacea</taxon>
        <taxon>Multicrustacea</taxon>
        <taxon>Hexanauplia</taxon>
        <taxon>Copepoda</taxon>
        <taxon>Siphonostomatoida</taxon>
        <taxon>Caligidae</taxon>
        <taxon>Lepeophtheirus</taxon>
    </lineage>
</organism>